<feature type="signal peptide" evidence="2">
    <location>
        <begin position="1"/>
        <end position="30"/>
    </location>
</feature>
<proteinExistence type="predicted"/>
<protein>
    <recommendedName>
        <fullName evidence="5">DUF5666 domain-containing protein</fullName>
    </recommendedName>
</protein>
<feature type="compositionally biased region" description="Gly residues" evidence="1">
    <location>
        <begin position="201"/>
        <end position="213"/>
    </location>
</feature>
<feature type="compositionally biased region" description="Polar residues" evidence="1">
    <location>
        <begin position="135"/>
        <end position="150"/>
    </location>
</feature>
<evidence type="ECO:0000256" key="2">
    <source>
        <dbReference type="SAM" id="SignalP"/>
    </source>
</evidence>
<evidence type="ECO:0008006" key="5">
    <source>
        <dbReference type="Google" id="ProtNLM"/>
    </source>
</evidence>
<sequence>MVVREPMRVRKAALAGAVALALTGTGAALAWSATGTPTPSPSPSQSAPGNSGEAPGQNKPGKVQRSQPLHGEEVVKNSDGSFQTILEQRGTVESVSDSAITVKSEDGFTQAYTVNDDTKITRIPPAANPGATPSRGATPSPGATPNQGATPSPGGKSDDGKRLKPTDGTIADIAAGDTVRIAGVKDGDTATARRIVKGAGDKPGLGLGRGLGHAPGLEHSPGLGHGKGMGRGNGNDDQGA</sequence>
<gene>
    <name evidence="3" type="ORF">ACFO0G_07125</name>
</gene>
<feature type="compositionally biased region" description="Gly residues" evidence="1">
    <location>
        <begin position="223"/>
        <end position="233"/>
    </location>
</feature>
<feature type="chain" id="PRO_5047185371" description="DUF5666 domain-containing protein" evidence="2">
    <location>
        <begin position="31"/>
        <end position="240"/>
    </location>
</feature>
<feature type="compositionally biased region" description="Polar residues" evidence="1">
    <location>
        <begin position="78"/>
        <end position="101"/>
    </location>
</feature>
<accession>A0ABV8WJS8</accession>
<evidence type="ECO:0000313" key="3">
    <source>
        <dbReference type="EMBL" id="MFC4395860.1"/>
    </source>
</evidence>
<keyword evidence="2" id="KW-0732">Signal</keyword>
<keyword evidence="4" id="KW-1185">Reference proteome</keyword>
<organism evidence="3 4">
    <name type="scientific">Arthrobacter sedimenti</name>
    <dbReference type="NCBI Taxonomy" id="2694931"/>
    <lineage>
        <taxon>Bacteria</taxon>
        <taxon>Bacillati</taxon>
        <taxon>Actinomycetota</taxon>
        <taxon>Actinomycetes</taxon>
        <taxon>Micrococcales</taxon>
        <taxon>Micrococcaceae</taxon>
        <taxon>Arthrobacter</taxon>
    </lineage>
</organism>
<evidence type="ECO:0000313" key="4">
    <source>
        <dbReference type="Proteomes" id="UP001595778"/>
    </source>
</evidence>
<feature type="region of interest" description="Disordered" evidence="1">
    <location>
        <begin position="31"/>
        <end position="240"/>
    </location>
</feature>
<dbReference type="RefSeq" id="WP_376976900.1">
    <property type="nucleotide sequence ID" value="NZ_JBHSDQ010000002.1"/>
</dbReference>
<dbReference type="Proteomes" id="UP001595778">
    <property type="component" value="Unassembled WGS sequence"/>
</dbReference>
<feature type="compositionally biased region" description="Low complexity" evidence="1">
    <location>
        <begin position="31"/>
        <end position="52"/>
    </location>
</feature>
<reference evidence="4" key="1">
    <citation type="journal article" date="2019" name="Int. J. Syst. Evol. Microbiol.">
        <title>The Global Catalogue of Microorganisms (GCM) 10K type strain sequencing project: providing services to taxonomists for standard genome sequencing and annotation.</title>
        <authorList>
            <consortium name="The Broad Institute Genomics Platform"/>
            <consortium name="The Broad Institute Genome Sequencing Center for Infectious Disease"/>
            <person name="Wu L."/>
            <person name="Ma J."/>
        </authorList>
    </citation>
    <scope>NUCLEOTIDE SEQUENCE [LARGE SCALE GENOMIC DNA]</scope>
    <source>
        <strain evidence="4">PJ61</strain>
    </source>
</reference>
<evidence type="ECO:0000256" key="1">
    <source>
        <dbReference type="SAM" id="MobiDB-lite"/>
    </source>
</evidence>
<dbReference type="EMBL" id="JBHSDQ010000002">
    <property type="protein sequence ID" value="MFC4395860.1"/>
    <property type="molecule type" value="Genomic_DNA"/>
</dbReference>
<comment type="caution">
    <text evidence="3">The sequence shown here is derived from an EMBL/GenBank/DDBJ whole genome shotgun (WGS) entry which is preliminary data.</text>
</comment>
<name>A0ABV8WJS8_9MICC</name>
<feature type="compositionally biased region" description="Basic and acidic residues" evidence="1">
    <location>
        <begin position="156"/>
        <end position="165"/>
    </location>
</feature>